<dbReference type="EMBL" id="ABIY02000071">
    <property type="protein sequence ID" value="EDV01724.1"/>
    <property type="molecule type" value="Genomic_DNA"/>
</dbReference>
<accession>B3JGY0</accession>
<dbReference type="HOGENOM" id="CLU_3284725_0_0_10"/>
<evidence type="ECO:0000313" key="2">
    <source>
        <dbReference type="Proteomes" id="UP000003146"/>
    </source>
</evidence>
<evidence type="ECO:0000313" key="1">
    <source>
        <dbReference type="EMBL" id="EDV01724.1"/>
    </source>
</evidence>
<gene>
    <name evidence="1" type="ORF">BACCOP_01136</name>
</gene>
<dbReference type="Proteomes" id="UP000003146">
    <property type="component" value="Unassembled WGS sequence"/>
</dbReference>
<comment type="caution">
    <text evidence="1">The sequence shown here is derived from an EMBL/GenBank/DDBJ whole genome shotgun (WGS) entry which is preliminary data.</text>
</comment>
<sequence length="40" mass="4954">MRSKNFGLKRCAAVCRLFFFNPVKHTNKKSKRHMRRFRKK</sequence>
<reference evidence="1 2" key="1">
    <citation type="submission" date="2008-04" db="EMBL/GenBank/DDBJ databases">
        <title>Draft genome sequence of Bacteroides coprocola (DSM 17136).</title>
        <authorList>
            <person name="Sudarsanam P."/>
            <person name="Ley R."/>
            <person name="Guruge J."/>
            <person name="Turnbaugh P.J."/>
            <person name="Mahowald M."/>
            <person name="Liep D."/>
            <person name="Gordon J."/>
        </authorList>
    </citation>
    <scope>NUCLEOTIDE SEQUENCE [LARGE SCALE GENOMIC DNA]</scope>
    <source>
        <strain evidence="1 2">DSM 17136</strain>
    </source>
</reference>
<proteinExistence type="predicted"/>
<organism evidence="1 2">
    <name type="scientific">Phocaeicola coprocola DSM 17136</name>
    <dbReference type="NCBI Taxonomy" id="470145"/>
    <lineage>
        <taxon>Bacteria</taxon>
        <taxon>Pseudomonadati</taxon>
        <taxon>Bacteroidota</taxon>
        <taxon>Bacteroidia</taxon>
        <taxon>Bacteroidales</taxon>
        <taxon>Bacteroidaceae</taxon>
        <taxon>Phocaeicola</taxon>
    </lineage>
</organism>
<name>B3JGY0_9BACT</name>
<reference evidence="1 2" key="2">
    <citation type="submission" date="2008-04" db="EMBL/GenBank/DDBJ databases">
        <authorList>
            <person name="Fulton L."/>
            <person name="Clifton S."/>
            <person name="Fulton B."/>
            <person name="Xu J."/>
            <person name="Minx P."/>
            <person name="Pepin K.H."/>
            <person name="Johnson M."/>
            <person name="Thiruvilangam P."/>
            <person name="Bhonagiri V."/>
            <person name="Nash W.E."/>
            <person name="Mardis E.R."/>
            <person name="Wilson R.K."/>
        </authorList>
    </citation>
    <scope>NUCLEOTIDE SEQUENCE [LARGE SCALE GENOMIC DNA]</scope>
    <source>
        <strain evidence="1 2">DSM 17136</strain>
    </source>
</reference>
<dbReference type="AlphaFoldDB" id="B3JGY0"/>
<protein>
    <submittedName>
        <fullName evidence="1">Uncharacterized protein</fullName>
    </submittedName>
</protein>